<evidence type="ECO:0000256" key="13">
    <source>
        <dbReference type="RuleBase" id="RU366008"/>
    </source>
</evidence>
<evidence type="ECO:0000256" key="7">
    <source>
        <dbReference type="ARBA" id="ARBA00022842"/>
    </source>
</evidence>
<evidence type="ECO:0000256" key="1">
    <source>
        <dbReference type="ARBA" id="ARBA00004782"/>
    </source>
</evidence>
<feature type="binding site" evidence="11">
    <location>
        <position position="132"/>
    </location>
    <ligand>
        <name>substrate</name>
    </ligand>
</feature>
<proteinExistence type="inferred from homology"/>
<dbReference type="AlphaFoldDB" id="A0A5B6W9T8"/>
<feature type="domain" description="Fumarylacetoacetase-like C-terminal" evidence="14">
    <location>
        <begin position="310"/>
        <end position="464"/>
    </location>
</feature>
<dbReference type="UniPathway" id="UPA00139">
    <property type="reaction ID" value="UER00341"/>
</dbReference>
<feature type="binding site" evidence="12">
    <location>
        <position position="237"/>
    </location>
    <ligand>
        <name>Mg(2+)</name>
        <dbReference type="ChEBI" id="CHEBI:18420"/>
    </ligand>
</feature>
<dbReference type="Pfam" id="PF09298">
    <property type="entry name" value="FAA_hydrolase_N"/>
    <property type="match status" value="1"/>
</dbReference>
<dbReference type="GO" id="GO:1902000">
    <property type="term" value="P:homogentisate catabolic process"/>
    <property type="evidence" value="ECO:0007669"/>
    <property type="project" value="TreeGrafter"/>
</dbReference>
<dbReference type="Gene3D" id="3.90.850.10">
    <property type="entry name" value="Fumarylacetoacetase-like, C-terminal domain"/>
    <property type="match status" value="1"/>
</dbReference>
<keyword evidence="6 12" id="KW-0106">Calcium</keyword>
<dbReference type="InterPro" id="IPR005959">
    <property type="entry name" value="Fumarylacetoacetase"/>
</dbReference>
<dbReference type="Pfam" id="PF01557">
    <property type="entry name" value="FAA_hydrolase"/>
    <property type="match status" value="2"/>
</dbReference>
<evidence type="ECO:0000256" key="2">
    <source>
        <dbReference type="ARBA" id="ARBA00010211"/>
    </source>
</evidence>
<comment type="cofactor">
    <cofactor evidence="13">
        <name>Mg(2+)</name>
        <dbReference type="ChEBI" id="CHEBI:18420"/>
    </cofactor>
    <cofactor evidence="13">
        <name>Ca(2+)</name>
        <dbReference type="ChEBI" id="CHEBI:29108"/>
    </cofactor>
</comment>
<sequence length="469" mass="51551">MALKSFIHVHPDSHFPIQNLPYGAFKTHSTTLPRLGVAIGDYVLDLSEIAKSGLFNGLLLAGSDCFLQPTLNKFLAMGRPAWKEARDTLQKLLSSTEPALRDNMELRQKALVPMSEVEMVLPMEIGDYTDFFSSMHHAKNCGTIFVGPKNPIAPNWFRLPIAYHGRASSVVISGTDIIRPRGQGHPTGDSTPYFGPSLKLDFELEMATIVGPGNELGKTIDVNEAADHIFGVVLMNDWSGMTMFSCFTSSSSFLSNKISIAYLKETRFWQLEIFRHGNMFLLDPFLERVLVSTSVVIVGIYIFPPHLLGTTISPWIVTLDALQPFACDAPKQDPPPLPYLAEKISKNYDIALEVQIKPSGQKDSSVVTRSNLKNLYWTLTQQLAHHTINGCNLRPGDLLGTGTISGPEPDSLGCLLELTWNGQKALSLNGTTRKFLEDGDEVIFTGCCKGDGYNVGFGTCTGKVVPPRD</sequence>
<dbReference type="SUPFAM" id="SSF63433">
    <property type="entry name" value="Fumarylacetoacetate hydrolase, FAH, N-terminal domain"/>
    <property type="match status" value="1"/>
</dbReference>
<dbReference type="GO" id="GO:0004334">
    <property type="term" value="F:fumarylacetoacetase activity"/>
    <property type="evidence" value="ECO:0007669"/>
    <property type="project" value="UniProtKB-UniRule"/>
</dbReference>
<keyword evidence="5 13" id="KW-0378">Hydrolase</keyword>
<dbReference type="EMBL" id="SMMG02000004">
    <property type="protein sequence ID" value="KAA3478551.1"/>
    <property type="molecule type" value="Genomic_DNA"/>
</dbReference>
<dbReference type="PANTHER" id="PTHR43069">
    <property type="entry name" value="FUMARYLACETOACETASE"/>
    <property type="match status" value="1"/>
</dbReference>
<evidence type="ECO:0000256" key="3">
    <source>
        <dbReference type="ARBA" id="ARBA00012094"/>
    </source>
</evidence>
<evidence type="ECO:0000313" key="17">
    <source>
        <dbReference type="Proteomes" id="UP000325315"/>
    </source>
</evidence>
<comment type="caution">
    <text evidence="16">The sequence shown here is derived from an EMBL/GenBank/DDBJ whole genome shotgun (WGS) entry which is preliminary data.</text>
</comment>
<evidence type="ECO:0000256" key="11">
    <source>
        <dbReference type="PIRSR" id="PIRSR605959-2"/>
    </source>
</evidence>
<dbReference type="OrthoDB" id="9971669at2759"/>
<keyword evidence="7 12" id="KW-0460">Magnesium</keyword>
<feature type="binding site" evidence="12">
    <location>
        <position position="203"/>
    </location>
    <ligand>
        <name>Ca(2+)</name>
        <dbReference type="ChEBI" id="CHEBI:29108"/>
    </ligand>
</feature>
<feature type="domain" description="Fumarylacetoacetase-like C-terminal" evidence="14">
    <location>
        <begin position="132"/>
        <end position="242"/>
    </location>
</feature>
<feature type="binding site" evidence="12">
    <location>
        <position position="205"/>
    </location>
    <ligand>
        <name>Ca(2+)</name>
        <dbReference type="ChEBI" id="CHEBI:29108"/>
    </ligand>
</feature>
<evidence type="ECO:0000259" key="15">
    <source>
        <dbReference type="Pfam" id="PF09298"/>
    </source>
</evidence>
<dbReference type="InterPro" id="IPR036462">
    <property type="entry name" value="Fumarylacetoacetase_N_sf"/>
</dbReference>
<dbReference type="GO" id="GO:0006559">
    <property type="term" value="P:L-phenylalanine catabolic process"/>
    <property type="evidence" value="ECO:0007669"/>
    <property type="project" value="UniProtKB-UniRule"/>
</dbReference>
<dbReference type="InterPro" id="IPR036663">
    <property type="entry name" value="Fumarylacetoacetase_C_sf"/>
</dbReference>
<dbReference type="GO" id="GO:0046872">
    <property type="term" value="F:metal ion binding"/>
    <property type="evidence" value="ECO:0007669"/>
    <property type="project" value="UniProtKB-UniRule"/>
</dbReference>
<evidence type="ECO:0000256" key="5">
    <source>
        <dbReference type="ARBA" id="ARBA00022801"/>
    </source>
</evidence>
<comment type="similarity">
    <text evidence="2 13">Belongs to the FAH family.</text>
</comment>
<dbReference type="InterPro" id="IPR015377">
    <property type="entry name" value="Fumarylacetoacetase_N"/>
</dbReference>
<dbReference type="FunFam" id="2.30.30.230:FF:000002">
    <property type="entry name" value="Fumarylacetoacetase"/>
    <property type="match status" value="1"/>
</dbReference>
<evidence type="ECO:0000256" key="10">
    <source>
        <dbReference type="PIRSR" id="PIRSR605959-1"/>
    </source>
</evidence>
<feature type="binding site" evidence="12">
    <location>
        <position position="130"/>
    </location>
    <ligand>
        <name>Ca(2+)</name>
        <dbReference type="ChEBI" id="CHEBI:29108"/>
    </ligand>
</feature>
<keyword evidence="8 13" id="KW-0828">Tyrosine catabolism</keyword>
<feature type="binding site" evidence="12">
    <location>
        <position position="310"/>
    </location>
    <ligand>
        <name>Mg(2+)</name>
        <dbReference type="ChEBI" id="CHEBI:18420"/>
    </ligand>
</feature>
<feature type="active site" description="Proton acceptor" evidence="10">
    <location>
        <position position="137"/>
    </location>
</feature>
<feature type="domain" description="Fumarylacetoacetase N-terminal" evidence="15">
    <location>
        <begin position="18"/>
        <end position="122"/>
    </location>
</feature>
<dbReference type="EC" id="3.7.1.2" evidence="3 13"/>
<comment type="catalytic activity">
    <reaction evidence="13">
        <text>4-fumarylacetoacetate + H2O = acetoacetate + fumarate + H(+)</text>
        <dbReference type="Rhea" id="RHEA:10244"/>
        <dbReference type="ChEBI" id="CHEBI:13705"/>
        <dbReference type="ChEBI" id="CHEBI:15377"/>
        <dbReference type="ChEBI" id="CHEBI:15378"/>
        <dbReference type="ChEBI" id="CHEBI:18034"/>
        <dbReference type="ChEBI" id="CHEBI:29806"/>
        <dbReference type="EC" id="3.7.1.2"/>
    </reaction>
</comment>
<reference evidence="17" key="1">
    <citation type="journal article" date="2019" name="Plant Biotechnol. J.">
        <title>Genome sequencing of the Australian wild diploid species Gossypium australe highlights disease resistance and delayed gland morphogenesis.</title>
        <authorList>
            <person name="Cai Y."/>
            <person name="Cai X."/>
            <person name="Wang Q."/>
            <person name="Wang P."/>
            <person name="Zhang Y."/>
            <person name="Cai C."/>
            <person name="Xu Y."/>
            <person name="Wang K."/>
            <person name="Zhou Z."/>
            <person name="Wang C."/>
            <person name="Geng S."/>
            <person name="Li B."/>
            <person name="Dong Q."/>
            <person name="Hou Y."/>
            <person name="Wang H."/>
            <person name="Ai P."/>
            <person name="Liu Z."/>
            <person name="Yi F."/>
            <person name="Sun M."/>
            <person name="An G."/>
            <person name="Cheng J."/>
            <person name="Zhang Y."/>
            <person name="Shi Q."/>
            <person name="Xie Y."/>
            <person name="Shi X."/>
            <person name="Chang Y."/>
            <person name="Huang F."/>
            <person name="Chen Y."/>
            <person name="Hong S."/>
            <person name="Mi L."/>
            <person name="Sun Q."/>
            <person name="Zhang L."/>
            <person name="Zhou B."/>
            <person name="Peng R."/>
            <person name="Zhang X."/>
            <person name="Liu F."/>
        </authorList>
    </citation>
    <scope>NUCLEOTIDE SEQUENCE [LARGE SCALE GENOMIC DNA]</scope>
    <source>
        <strain evidence="17">cv. PA1801</strain>
    </source>
</reference>
<dbReference type="InterPro" id="IPR011234">
    <property type="entry name" value="Fumarylacetoacetase-like_C"/>
</dbReference>
<name>A0A5B6W9T8_9ROSI</name>
<accession>A0A5B6W9T8</accession>
<evidence type="ECO:0000256" key="4">
    <source>
        <dbReference type="ARBA" id="ARBA00022723"/>
    </source>
</evidence>
<evidence type="ECO:0000313" key="16">
    <source>
        <dbReference type="EMBL" id="KAA3478551.1"/>
    </source>
</evidence>
<evidence type="ECO:0000256" key="12">
    <source>
        <dbReference type="PIRSR" id="PIRSR605959-3"/>
    </source>
</evidence>
<dbReference type="Proteomes" id="UP000325315">
    <property type="component" value="Unassembled WGS sequence"/>
</dbReference>
<evidence type="ECO:0000256" key="8">
    <source>
        <dbReference type="ARBA" id="ARBA00022878"/>
    </source>
</evidence>
<dbReference type="PANTHER" id="PTHR43069:SF2">
    <property type="entry name" value="FUMARYLACETOACETASE"/>
    <property type="match status" value="1"/>
</dbReference>
<organism evidence="16 17">
    <name type="scientific">Gossypium australe</name>
    <dbReference type="NCBI Taxonomy" id="47621"/>
    <lineage>
        <taxon>Eukaryota</taxon>
        <taxon>Viridiplantae</taxon>
        <taxon>Streptophyta</taxon>
        <taxon>Embryophyta</taxon>
        <taxon>Tracheophyta</taxon>
        <taxon>Spermatophyta</taxon>
        <taxon>Magnoliopsida</taxon>
        <taxon>eudicotyledons</taxon>
        <taxon>Gunneridae</taxon>
        <taxon>Pentapetalae</taxon>
        <taxon>rosids</taxon>
        <taxon>malvids</taxon>
        <taxon>Malvales</taxon>
        <taxon>Malvaceae</taxon>
        <taxon>Malvoideae</taxon>
        <taxon>Gossypium</taxon>
    </lineage>
</organism>
<keyword evidence="4 12" id="KW-0479">Metal-binding</keyword>
<evidence type="ECO:0000256" key="6">
    <source>
        <dbReference type="ARBA" id="ARBA00022837"/>
    </source>
</evidence>
<evidence type="ECO:0000256" key="9">
    <source>
        <dbReference type="ARBA" id="ARBA00023232"/>
    </source>
</evidence>
<feature type="binding site" evidence="12">
    <location>
        <position position="237"/>
    </location>
    <ligand>
        <name>Ca(2+)</name>
        <dbReference type="ChEBI" id="CHEBI:29108"/>
    </ligand>
</feature>
<protein>
    <recommendedName>
        <fullName evidence="3 13">Fumarylacetoacetase</fullName>
        <ecNumber evidence="3 13">3.7.1.2</ecNumber>
    </recommendedName>
    <alternativeName>
        <fullName evidence="13">Fumarylacetoacetate hydrolase</fullName>
    </alternativeName>
</protein>
<dbReference type="SUPFAM" id="SSF56529">
    <property type="entry name" value="FAH"/>
    <property type="match status" value="2"/>
</dbReference>
<keyword evidence="17" id="KW-1185">Reference proteome</keyword>
<keyword evidence="9 13" id="KW-0585">Phenylalanine catabolism</keyword>
<feature type="binding site" evidence="11">
    <location>
        <position position="403"/>
    </location>
    <ligand>
        <name>substrate</name>
    </ligand>
</feature>
<dbReference type="GO" id="GO:0006572">
    <property type="term" value="P:L-tyrosine catabolic process"/>
    <property type="evidence" value="ECO:0007669"/>
    <property type="project" value="UniProtKB-UniRule"/>
</dbReference>
<gene>
    <name evidence="16" type="ORF">EPI10_012342</name>
</gene>
<dbReference type="Gene3D" id="2.30.30.230">
    <property type="entry name" value="Fumarylacetoacetase, N-terminal domain"/>
    <property type="match status" value="1"/>
</dbReference>
<comment type="pathway">
    <text evidence="1 13">Amino-acid degradation; L-phenylalanine degradation; acetoacetate and fumarate from L-phenylalanine: step 6/6.</text>
</comment>
<evidence type="ECO:0000259" key="14">
    <source>
        <dbReference type="Pfam" id="PF01557"/>
    </source>
</evidence>